<feature type="transmembrane region" description="Helical" evidence="7">
    <location>
        <begin position="12"/>
        <end position="30"/>
    </location>
</feature>
<dbReference type="PANTHER" id="PTHR30353:SF15">
    <property type="entry name" value="INNER MEMBRANE PROTEIN YABI"/>
    <property type="match status" value="1"/>
</dbReference>
<reference evidence="9" key="2">
    <citation type="submission" date="2024-09" db="EMBL/GenBank/DDBJ databases">
        <authorList>
            <person name="Veyrier F.J."/>
        </authorList>
    </citation>
    <scope>NUCLEOTIDE SEQUENCE</scope>
    <source>
        <strain evidence="9">17694</strain>
    </source>
</reference>
<evidence type="ECO:0000256" key="2">
    <source>
        <dbReference type="ARBA" id="ARBA00010792"/>
    </source>
</evidence>
<protein>
    <submittedName>
        <fullName evidence="9">DedA family protein</fullName>
    </submittedName>
</protein>
<dbReference type="EMBL" id="CP091521">
    <property type="protein sequence ID" value="UOP04920.2"/>
    <property type="molecule type" value="Genomic_DNA"/>
</dbReference>
<dbReference type="RefSeq" id="WP_027009021.1">
    <property type="nucleotide sequence ID" value="NZ_CP091521.1"/>
</dbReference>
<evidence type="ECO:0000256" key="5">
    <source>
        <dbReference type="ARBA" id="ARBA00022989"/>
    </source>
</evidence>
<evidence type="ECO:0000256" key="3">
    <source>
        <dbReference type="ARBA" id="ARBA00022475"/>
    </source>
</evidence>
<comment type="subcellular location">
    <subcellularLocation>
        <location evidence="1 7">Cell membrane</location>
        <topology evidence="1 7">Multi-pass membrane protein</topology>
    </subcellularLocation>
</comment>
<keyword evidence="10" id="KW-1185">Reference proteome</keyword>
<dbReference type="GO" id="GO:0005886">
    <property type="term" value="C:plasma membrane"/>
    <property type="evidence" value="ECO:0007669"/>
    <property type="project" value="UniProtKB-SubCell"/>
</dbReference>
<comment type="similarity">
    <text evidence="2 7">Belongs to the DedA family.</text>
</comment>
<dbReference type="PANTHER" id="PTHR30353">
    <property type="entry name" value="INNER MEMBRANE PROTEIN DEDA-RELATED"/>
    <property type="match status" value="1"/>
</dbReference>
<evidence type="ECO:0000256" key="4">
    <source>
        <dbReference type="ARBA" id="ARBA00022692"/>
    </source>
</evidence>
<evidence type="ECO:0000313" key="9">
    <source>
        <dbReference type="EMBL" id="UOP04920.2"/>
    </source>
</evidence>
<feature type="transmembrane region" description="Helical" evidence="7">
    <location>
        <begin position="50"/>
        <end position="76"/>
    </location>
</feature>
<dbReference type="InterPro" id="IPR032816">
    <property type="entry name" value="VTT_dom"/>
</dbReference>
<accession>A0A8T9MSR2</accession>
<gene>
    <name evidence="9" type="ORF">LVJ77_00710</name>
</gene>
<keyword evidence="6 7" id="KW-0472">Membrane</keyword>
<feature type="transmembrane region" description="Helical" evidence="7">
    <location>
        <begin position="175"/>
        <end position="195"/>
    </location>
</feature>
<keyword evidence="3 7" id="KW-1003">Cell membrane</keyword>
<feature type="transmembrane region" description="Helical" evidence="7">
    <location>
        <begin position="134"/>
        <end position="155"/>
    </location>
</feature>
<evidence type="ECO:0000259" key="8">
    <source>
        <dbReference type="Pfam" id="PF09335"/>
    </source>
</evidence>
<organism evidence="9 10">
    <name type="scientific">Conchiformibius kuhniae</name>
    <dbReference type="NCBI Taxonomy" id="211502"/>
    <lineage>
        <taxon>Bacteria</taxon>
        <taxon>Pseudomonadati</taxon>
        <taxon>Pseudomonadota</taxon>
        <taxon>Betaproteobacteria</taxon>
        <taxon>Neisseriales</taxon>
        <taxon>Neisseriaceae</taxon>
        <taxon>Conchiformibius</taxon>
    </lineage>
</organism>
<sequence length="230" mass="26233">MLALLETFFQNFGYAAVFFVLVVCGFGVPIPEDITLVAGGIISGLGYANVHLMFAVGMLGVLVGDGIMFLLGRFYGERILQFRLVRKLMPPKRYAQVQKKFDQYGNYVLFVARFLPGLRSPIFMTAGMSGKVSFWRWLLMDGLAALVSVPLWVYLGYAGADENEREWLLMQVHRFQNILFVLLGLAVAGGVWFWWRKRSRLLARKQALLEKRRLRRQQRRDKAAASAESK</sequence>
<evidence type="ECO:0000313" key="10">
    <source>
        <dbReference type="Proteomes" id="UP000831534"/>
    </source>
</evidence>
<keyword evidence="4 7" id="KW-0812">Transmembrane</keyword>
<reference evidence="9" key="1">
    <citation type="journal article" date="2022" name="Res Sq">
        <title>Evolution of multicellular longitudinally dividing oral cavity symbionts (Neisseriaceae).</title>
        <authorList>
            <person name="Nyongesa S."/>
            <person name="Weber P."/>
            <person name="Bernet E."/>
            <person name="Pullido F."/>
            <person name="Nieckarz M."/>
            <person name="Delaby M."/>
            <person name="Nieves C."/>
            <person name="Viehboeck T."/>
            <person name="Krause N."/>
            <person name="Rivera-Millot A."/>
            <person name="Nakamura A."/>
            <person name="Vischer N."/>
            <person name="VanNieuwenhze M."/>
            <person name="Brun Y."/>
            <person name="Cava F."/>
            <person name="Bulgheresi S."/>
            <person name="Veyrier F."/>
        </authorList>
    </citation>
    <scope>NUCLEOTIDE SEQUENCE</scope>
    <source>
        <strain evidence="9">17694</strain>
    </source>
</reference>
<evidence type="ECO:0000256" key="1">
    <source>
        <dbReference type="ARBA" id="ARBA00004651"/>
    </source>
</evidence>
<dbReference type="Proteomes" id="UP000831534">
    <property type="component" value="Chromosome"/>
</dbReference>
<proteinExistence type="inferred from homology"/>
<evidence type="ECO:0000256" key="6">
    <source>
        <dbReference type="ARBA" id="ARBA00023136"/>
    </source>
</evidence>
<keyword evidence="5 7" id="KW-1133">Transmembrane helix</keyword>
<dbReference type="Pfam" id="PF09335">
    <property type="entry name" value="VTT_dom"/>
    <property type="match status" value="1"/>
</dbReference>
<feature type="domain" description="VTT" evidence="8">
    <location>
        <begin position="30"/>
        <end position="157"/>
    </location>
</feature>
<dbReference type="KEGG" id="ckh:LVJ77_00710"/>
<dbReference type="AlphaFoldDB" id="A0A8T9MSR2"/>
<name>A0A8T9MSR2_9NEIS</name>
<evidence type="ECO:0000256" key="7">
    <source>
        <dbReference type="RuleBase" id="RU367016"/>
    </source>
</evidence>
<dbReference type="InterPro" id="IPR032818">
    <property type="entry name" value="DedA-like"/>
</dbReference>